<dbReference type="Proteomes" id="UP001415857">
    <property type="component" value="Unassembled WGS sequence"/>
</dbReference>
<reference evidence="1 2" key="1">
    <citation type="journal article" date="2024" name="Plant J.">
        <title>Genome sequences and population genomics reveal climatic adaptation and genomic divergence between two closely related sweetgum species.</title>
        <authorList>
            <person name="Xu W.Q."/>
            <person name="Ren C.Q."/>
            <person name="Zhang X.Y."/>
            <person name="Comes H.P."/>
            <person name="Liu X.H."/>
            <person name="Li Y.G."/>
            <person name="Kettle C.J."/>
            <person name="Jalonen R."/>
            <person name="Gaisberger H."/>
            <person name="Ma Y.Z."/>
            <person name="Qiu Y.X."/>
        </authorList>
    </citation>
    <scope>NUCLEOTIDE SEQUENCE [LARGE SCALE GENOMIC DNA]</scope>
    <source>
        <strain evidence="1">Hangzhou</strain>
    </source>
</reference>
<dbReference type="EMBL" id="JBBPBK010000004">
    <property type="protein sequence ID" value="KAK9286216.1"/>
    <property type="molecule type" value="Genomic_DNA"/>
</dbReference>
<gene>
    <name evidence="1" type="ORF">L1049_014601</name>
</gene>
<sequence>MMTLNIGQCGEYLDCVLHKPVNPHLVEDLLAAAAHHAFGIYSLINARHRLRLERHRSQRWRPLLCRRGSSSWSFIFFWSWAMRGAVHVTGRFSASRATYVDVGVIHRPTVPLMCWFMLVAAHSQTQYGECCDGDSEFPGLRWNHRRHHKGMCV</sequence>
<accession>A0AAP0S276</accession>
<evidence type="ECO:0000313" key="1">
    <source>
        <dbReference type="EMBL" id="KAK9286216.1"/>
    </source>
</evidence>
<organism evidence="1 2">
    <name type="scientific">Liquidambar formosana</name>
    <name type="common">Formosan gum</name>
    <dbReference type="NCBI Taxonomy" id="63359"/>
    <lineage>
        <taxon>Eukaryota</taxon>
        <taxon>Viridiplantae</taxon>
        <taxon>Streptophyta</taxon>
        <taxon>Embryophyta</taxon>
        <taxon>Tracheophyta</taxon>
        <taxon>Spermatophyta</taxon>
        <taxon>Magnoliopsida</taxon>
        <taxon>eudicotyledons</taxon>
        <taxon>Gunneridae</taxon>
        <taxon>Pentapetalae</taxon>
        <taxon>Saxifragales</taxon>
        <taxon>Altingiaceae</taxon>
        <taxon>Liquidambar</taxon>
    </lineage>
</organism>
<evidence type="ECO:0000313" key="2">
    <source>
        <dbReference type="Proteomes" id="UP001415857"/>
    </source>
</evidence>
<comment type="caution">
    <text evidence="1">The sequence shown here is derived from an EMBL/GenBank/DDBJ whole genome shotgun (WGS) entry which is preliminary data.</text>
</comment>
<keyword evidence="2" id="KW-1185">Reference proteome</keyword>
<proteinExistence type="predicted"/>
<name>A0AAP0S276_LIQFO</name>
<dbReference type="AlphaFoldDB" id="A0AAP0S276"/>
<protein>
    <submittedName>
        <fullName evidence="1">Uncharacterized protein</fullName>
    </submittedName>
</protein>